<sequence>NIFFLFRSFAYLTIRDRMPVILTKVIDLVHRRASAFYDENQQEYTEDSKDVLAKLSKLRYEIKTNKPLMSLEDDRLDVGIWNDTIENTKSLVDDNKVASFTGAWLVVECHMYRKIYEAFSLSKHHKSFDPFQEQKETSFKELQSSAESLAQFLCEAMETTSVNSGDGGGAIKSVFDTLLQFCLWGNRCDLSISSGEILGQQGPAKAVHLQHLKGNIIVDNLEDVWNAIHSNTNPRIDFVLDNSGFELFTDLCFAEFLLHAKLAEKIHLHLKQIPWFVSDASKKDLLWMFEEMKLSSNEFLQQLSEGWLNRIQDGSIVLEDHQFWTLAQDFGEMKSVAPDLYDHLSKAKLVFFKGDLNYRKLVGDRKWPHTTPFVEALWGFLPAPLCSLRTLKANVQVGLISGQDGKLDAISKDWMTSGSFAVIQYAQP</sequence>
<dbReference type="EC" id="2.1.1.-" evidence="10"/>
<dbReference type="InterPro" id="IPR039763">
    <property type="entry name" value="ARMT1"/>
</dbReference>
<keyword evidence="5 10" id="KW-0479">Metal-binding</keyword>
<dbReference type="Gene3D" id="1.20.930.60">
    <property type="match status" value="1"/>
</dbReference>
<gene>
    <name evidence="12" type="ORF">PEVE_00030228</name>
</gene>
<dbReference type="InterPro" id="IPR002791">
    <property type="entry name" value="ARMT1-like_metal-bd"/>
</dbReference>
<organism evidence="12 13">
    <name type="scientific">Porites evermanni</name>
    <dbReference type="NCBI Taxonomy" id="104178"/>
    <lineage>
        <taxon>Eukaryota</taxon>
        <taxon>Metazoa</taxon>
        <taxon>Cnidaria</taxon>
        <taxon>Anthozoa</taxon>
        <taxon>Hexacorallia</taxon>
        <taxon>Scleractinia</taxon>
        <taxon>Fungiina</taxon>
        <taxon>Poritidae</taxon>
        <taxon>Porites</taxon>
    </lineage>
</organism>
<feature type="domain" description="Damage-control phosphatase ARMT1-like metal-binding" evidence="11">
    <location>
        <begin position="13"/>
        <end position="405"/>
    </location>
</feature>
<keyword evidence="10" id="KW-0808">Transferase</keyword>
<dbReference type="EC" id="3.1.3.-" evidence="10"/>
<reference evidence="12 13" key="1">
    <citation type="submission" date="2022-05" db="EMBL/GenBank/DDBJ databases">
        <authorList>
            <consortium name="Genoscope - CEA"/>
            <person name="William W."/>
        </authorList>
    </citation>
    <scope>NUCLEOTIDE SEQUENCE [LARGE SCALE GENOMIC DNA]</scope>
</reference>
<comment type="catalytic activity">
    <reaction evidence="1 10">
        <text>L-glutamyl-[protein] + S-adenosyl-L-methionine = [protein]-L-glutamate 5-O-methyl ester + S-adenosyl-L-homocysteine</text>
        <dbReference type="Rhea" id="RHEA:24452"/>
        <dbReference type="Rhea" id="RHEA-COMP:10208"/>
        <dbReference type="Rhea" id="RHEA-COMP:10311"/>
        <dbReference type="ChEBI" id="CHEBI:29973"/>
        <dbReference type="ChEBI" id="CHEBI:57856"/>
        <dbReference type="ChEBI" id="CHEBI:59789"/>
        <dbReference type="ChEBI" id="CHEBI:82795"/>
    </reaction>
</comment>
<evidence type="ECO:0000256" key="3">
    <source>
        <dbReference type="ARBA" id="ARBA00009519"/>
    </source>
</evidence>
<accession>A0ABN8MEM7</accession>
<evidence type="ECO:0000313" key="13">
    <source>
        <dbReference type="Proteomes" id="UP001159427"/>
    </source>
</evidence>
<dbReference type="InterPro" id="IPR036075">
    <property type="entry name" value="ARMT-1-like_metal-bd_sf"/>
</dbReference>
<proteinExistence type="inferred from homology"/>
<evidence type="ECO:0000313" key="12">
    <source>
        <dbReference type="EMBL" id="CAH3026918.1"/>
    </source>
</evidence>
<dbReference type="Proteomes" id="UP001159427">
    <property type="component" value="Unassembled WGS sequence"/>
</dbReference>
<protein>
    <recommendedName>
        <fullName evidence="10">Sugar phosphate phosphatase</fullName>
        <ecNumber evidence="10">2.1.1.-</ecNumber>
        <ecNumber evidence="10">3.1.3.-</ecNumber>
    </recommendedName>
</protein>
<comment type="domain">
    <text evidence="10">Subfamily III proteins have a conserved RTxK motif about 40-50 residues from the C-terminus; the threonine may be replaced by serine or cysteine.</text>
</comment>
<evidence type="ECO:0000256" key="9">
    <source>
        <dbReference type="ARBA" id="ARBA00048809"/>
    </source>
</evidence>
<dbReference type="Pfam" id="PF01937">
    <property type="entry name" value="ARMT1-like_dom"/>
    <property type="match status" value="1"/>
</dbReference>
<evidence type="ECO:0000256" key="5">
    <source>
        <dbReference type="ARBA" id="ARBA00022723"/>
    </source>
</evidence>
<comment type="similarity">
    <text evidence="3 10">Belongs to the damage-control phosphatase family. Sugar phosphate phosphatase III subfamily.</text>
</comment>
<dbReference type="SUPFAM" id="SSF111321">
    <property type="entry name" value="AF1104-like"/>
    <property type="match status" value="1"/>
</dbReference>
<keyword evidence="10" id="KW-0489">Methyltransferase</keyword>
<comment type="cofactor">
    <cofactor evidence="10">
        <name>Mn(2+)</name>
        <dbReference type="ChEBI" id="CHEBI:29035"/>
    </cofactor>
    <cofactor evidence="10">
        <name>Ni(2+)</name>
        <dbReference type="ChEBI" id="CHEBI:49786"/>
    </cofactor>
</comment>
<comment type="catalytic activity">
    <reaction evidence="2 10">
        <text>beta-D-fructose 1-phosphate + H2O = D-fructose + phosphate</text>
        <dbReference type="Rhea" id="RHEA:35603"/>
        <dbReference type="ChEBI" id="CHEBI:15377"/>
        <dbReference type="ChEBI" id="CHEBI:37721"/>
        <dbReference type="ChEBI" id="CHEBI:43474"/>
        <dbReference type="ChEBI" id="CHEBI:138881"/>
    </reaction>
</comment>
<keyword evidence="4" id="KW-0533">Nickel</keyword>
<comment type="function">
    <text evidence="8 10">Metal-dependent phosphatase that shows phosphatase activity against several substrates, including fructose-1-phosphate and fructose-6-phosphate. Its preference for fructose-1-phosphate, a strong glycating agent that causes DNA damage rather than a canonical yeast metabolite, suggests a damage-control function in hexose phosphate metabolism. Has also been shown to have O-methyltransferase activity that methylates glutamate residues of target proteins to form gamma-glutamyl methyl ester residues. Possibly methylates PCNA, suggesting it is involved in the DNA damage response.</text>
</comment>
<dbReference type="EMBL" id="CALNXI010000427">
    <property type="protein sequence ID" value="CAH3026918.1"/>
    <property type="molecule type" value="Genomic_DNA"/>
</dbReference>
<comment type="catalytic activity">
    <reaction evidence="9 10">
        <text>beta-D-fructose 6-phosphate = dihydroxyacetone + D-glyceraldehyde 3-phosphate</text>
        <dbReference type="Rhea" id="RHEA:28002"/>
        <dbReference type="ChEBI" id="CHEBI:16016"/>
        <dbReference type="ChEBI" id="CHEBI:57634"/>
        <dbReference type="ChEBI" id="CHEBI:59776"/>
    </reaction>
</comment>
<evidence type="ECO:0000259" key="11">
    <source>
        <dbReference type="Pfam" id="PF01937"/>
    </source>
</evidence>
<keyword evidence="7 10" id="KW-0464">Manganese</keyword>
<dbReference type="Gene3D" id="3.40.50.10880">
    <property type="entry name" value="Uncharacterised protein PF01937, DUF89, domain 3"/>
    <property type="match status" value="1"/>
</dbReference>
<evidence type="ECO:0000256" key="8">
    <source>
        <dbReference type="ARBA" id="ARBA00045980"/>
    </source>
</evidence>
<evidence type="ECO:0000256" key="10">
    <source>
        <dbReference type="RuleBase" id="RU367030"/>
    </source>
</evidence>
<keyword evidence="6 10" id="KW-0378">Hydrolase</keyword>
<evidence type="ECO:0000256" key="4">
    <source>
        <dbReference type="ARBA" id="ARBA00022596"/>
    </source>
</evidence>
<dbReference type="PANTHER" id="PTHR12260:SF6">
    <property type="entry name" value="DAMAGE-CONTROL PHOSPHATASE ARMT1"/>
    <property type="match status" value="1"/>
</dbReference>
<name>A0ABN8MEM7_9CNID</name>
<dbReference type="PANTHER" id="PTHR12260">
    <property type="entry name" value="DAMAGE-CONTROL PHOSPHATASE ARMT1"/>
    <property type="match status" value="1"/>
</dbReference>
<evidence type="ECO:0000256" key="2">
    <source>
        <dbReference type="ARBA" id="ARBA00001326"/>
    </source>
</evidence>
<comment type="caution">
    <text evidence="12">The sequence shown here is derived from an EMBL/GenBank/DDBJ whole genome shotgun (WGS) entry which is preliminary data.</text>
</comment>
<evidence type="ECO:0000256" key="7">
    <source>
        <dbReference type="ARBA" id="ARBA00023211"/>
    </source>
</evidence>
<evidence type="ECO:0000256" key="6">
    <source>
        <dbReference type="ARBA" id="ARBA00022801"/>
    </source>
</evidence>
<feature type="non-terminal residue" evidence="12">
    <location>
        <position position="1"/>
    </location>
</feature>
<keyword evidence="13" id="KW-1185">Reference proteome</keyword>
<evidence type="ECO:0000256" key="1">
    <source>
        <dbReference type="ARBA" id="ARBA00000807"/>
    </source>
</evidence>